<reference evidence="2 3" key="1">
    <citation type="submission" date="2023-10" db="EMBL/GenBank/DDBJ databases">
        <title>Genomes of two closely related lineages of the louse Polyplax serrata with different host specificities.</title>
        <authorList>
            <person name="Martinu J."/>
            <person name="Tarabai H."/>
            <person name="Stefka J."/>
            <person name="Hypsa V."/>
        </authorList>
    </citation>
    <scope>NUCLEOTIDE SEQUENCE [LARGE SCALE GENOMIC DNA]</scope>
    <source>
        <strain evidence="2">HR10_N</strain>
    </source>
</reference>
<evidence type="ECO:0000313" key="2">
    <source>
        <dbReference type="EMBL" id="KAK6644166.1"/>
    </source>
</evidence>
<feature type="compositionally biased region" description="Basic and acidic residues" evidence="1">
    <location>
        <begin position="8"/>
        <end position="29"/>
    </location>
</feature>
<dbReference type="EMBL" id="JAWJWE010000001">
    <property type="protein sequence ID" value="KAK6644166.1"/>
    <property type="molecule type" value="Genomic_DNA"/>
</dbReference>
<protein>
    <submittedName>
        <fullName evidence="2">Uncharacterized protein</fullName>
    </submittedName>
</protein>
<evidence type="ECO:0000313" key="3">
    <source>
        <dbReference type="Proteomes" id="UP001372834"/>
    </source>
</evidence>
<gene>
    <name evidence="2" type="ORF">RUM43_000433</name>
</gene>
<proteinExistence type="predicted"/>
<feature type="region of interest" description="Disordered" evidence="1">
    <location>
        <begin position="1"/>
        <end position="39"/>
    </location>
</feature>
<accession>A0AAN8SE06</accession>
<comment type="caution">
    <text evidence="2">The sequence shown here is derived from an EMBL/GenBank/DDBJ whole genome shotgun (WGS) entry which is preliminary data.</text>
</comment>
<sequence>MRQYESSGQERSKGTKDFRDSSKSKEQKESIPPTKMTRPGLQVAMHSCTIISGLALLWARDTTKVPVSPISFPQIAETVVKNKSINIYHNLHLNDHKMH</sequence>
<organism evidence="2 3">
    <name type="scientific">Polyplax serrata</name>
    <name type="common">Common mouse louse</name>
    <dbReference type="NCBI Taxonomy" id="468196"/>
    <lineage>
        <taxon>Eukaryota</taxon>
        <taxon>Metazoa</taxon>
        <taxon>Ecdysozoa</taxon>
        <taxon>Arthropoda</taxon>
        <taxon>Hexapoda</taxon>
        <taxon>Insecta</taxon>
        <taxon>Pterygota</taxon>
        <taxon>Neoptera</taxon>
        <taxon>Paraneoptera</taxon>
        <taxon>Psocodea</taxon>
        <taxon>Troctomorpha</taxon>
        <taxon>Phthiraptera</taxon>
        <taxon>Anoplura</taxon>
        <taxon>Polyplacidae</taxon>
        <taxon>Polyplax</taxon>
    </lineage>
</organism>
<dbReference type="Proteomes" id="UP001372834">
    <property type="component" value="Unassembled WGS sequence"/>
</dbReference>
<name>A0AAN8SE06_POLSC</name>
<dbReference type="AlphaFoldDB" id="A0AAN8SE06"/>
<evidence type="ECO:0000256" key="1">
    <source>
        <dbReference type="SAM" id="MobiDB-lite"/>
    </source>
</evidence>